<gene>
    <name evidence="1" type="ORF">MCBMB27_00745</name>
    <name evidence="2" type="ORF">SAMN05192567_12043</name>
</gene>
<dbReference type="KEGG" id="mphy:MCBMB27_00745"/>
<dbReference type="AlphaFoldDB" id="A0AAE8L852"/>
<evidence type="ECO:0000313" key="1">
    <source>
        <dbReference type="EMBL" id="APT30036.1"/>
    </source>
</evidence>
<keyword evidence="3" id="KW-1185">Reference proteome</keyword>
<organism evidence="2 4">
    <name type="scientific">Methylobacterium phyllosphaerae</name>
    <dbReference type="NCBI Taxonomy" id="418223"/>
    <lineage>
        <taxon>Bacteria</taxon>
        <taxon>Pseudomonadati</taxon>
        <taxon>Pseudomonadota</taxon>
        <taxon>Alphaproteobacteria</taxon>
        <taxon>Hyphomicrobiales</taxon>
        <taxon>Methylobacteriaceae</taxon>
        <taxon>Methylobacterium</taxon>
    </lineage>
</organism>
<evidence type="ECO:0000313" key="2">
    <source>
        <dbReference type="EMBL" id="SFH32245.1"/>
    </source>
</evidence>
<dbReference type="EMBL" id="FOPK01000020">
    <property type="protein sequence ID" value="SFH32245.1"/>
    <property type="molecule type" value="Genomic_DNA"/>
</dbReference>
<dbReference type="RefSeq" id="WP_075379846.1">
    <property type="nucleotide sequence ID" value="NZ_CP015367.1"/>
</dbReference>
<dbReference type="Proteomes" id="UP000185487">
    <property type="component" value="Chromosome"/>
</dbReference>
<protein>
    <submittedName>
        <fullName evidence="2">Uncharacterized protein</fullName>
    </submittedName>
</protein>
<reference evidence="1 3" key="1">
    <citation type="submission" date="2016-04" db="EMBL/GenBank/DDBJ databases">
        <title>Complete genome sequencing and analysis of CBMB27, Methylobacterium phyllosphaerae isolated from leaf tissues of rice (Oryza sativa L.).</title>
        <authorList>
            <person name="Lee Y."/>
            <person name="Hwangbo K."/>
            <person name="Chung H."/>
            <person name="Yoo J."/>
            <person name="Kim K.Y."/>
            <person name="Sa T.M."/>
            <person name="Um Y."/>
            <person name="Madhaiyan M."/>
        </authorList>
    </citation>
    <scope>NUCLEOTIDE SEQUENCE [LARGE SCALE GENOMIC DNA]</scope>
    <source>
        <strain evidence="1 3">CBMB27</strain>
    </source>
</reference>
<proteinExistence type="predicted"/>
<reference evidence="2 4" key="2">
    <citation type="submission" date="2016-10" db="EMBL/GenBank/DDBJ databases">
        <authorList>
            <person name="Varghese N."/>
            <person name="Submissions S."/>
        </authorList>
    </citation>
    <scope>NUCLEOTIDE SEQUENCE [LARGE SCALE GENOMIC DNA]</scope>
    <source>
        <strain evidence="2 4">CBMB27</strain>
    </source>
</reference>
<accession>A0AAE8L852</accession>
<evidence type="ECO:0000313" key="3">
    <source>
        <dbReference type="Proteomes" id="UP000185487"/>
    </source>
</evidence>
<name>A0AAE8L852_9HYPH</name>
<dbReference type="Proteomes" id="UP000199140">
    <property type="component" value="Unassembled WGS sequence"/>
</dbReference>
<dbReference type="EMBL" id="CP015367">
    <property type="protein sequence ID" value="APT30036.1"/>
    <property type="molecule type" value="Genomic_DNA"/>
</dbReference>
<evidence type="ECO:0000313" key="4">
    <source>
        <dbReference type="Proteomes" id="UP000199140"/>
    </source>
</evidence>
<sequence length="130" mass="14418">MNPENITHATDLKTGRAVVGVRLSNAPDQTAWVYREDFERVTAKHTGSWSLTHLNRPKSPVRIIDGHTSVYVGRLITEAPGGTAIVYHDEDRLNLRSDNLGLTRGCGGRDRKRSLAPLFVSTRTRGGRRA</sequence>